<name>A0A2T2N3H1_CORCC</name>
<evidence type="ECO:0000256" key="1">
    <source>
        <dbReference type="SAM" id="MobiDB-lite"/>
    </source>
</evidence>
<proteinExistence type="predicted"/>
<dbReference type="AlphaFoldDB" id="A0A2T2N3H1"/>
<dbReference type="EMBL" id="KZ678155">
    <property type="protein sequence ID" value="PSN59568.1"/>
    <property type="molecule type" value="Genomic_DNA"/>
</dbReference>
<reference evidence="2 3" key="1">
    <citation type="journal article" date="2018" name="Front. Microbiol.">
        <title>Genome-Wide Analysis of Corynespora cassiicola Leaf Fall Disease Putative Effectors.</title>
        <authorList>
            <person name="Lopez D."/>
            <person name="Ribeiro S."/>
            <person name="Label P."/>
            <person name="Fumanal B."/>
            <person name="Venisse J.S."/>
            <person name="Kohler A."/>
            <person name="de Oliveira R.R."/>
            <person name="Labutti K."/>
            <person name="Lipzen A."/>
            <person name="Lail K."/>
            <person name="Bauer D."/>
            <person name="Ohm R.A."/>
            <person name="Barry K.W."/>
            <person name="Spatafora J."/>
            <person name="Grigoriev I.V."/>
            <person name="Martin F.M."/>
            <person name="Pujade-Renaud V."/>
        </authorList>
    </citation>
    <scope>NUCLEOTIDE SEQUENCE [LARGE SCALE GENOMIC DNA]</scope>
    <source>
        <strain evidence="2 3">Philippines</strain>
    </source>
</reference>
<protein>
    <submittedName>
        <fullName evidence="2">Uncharacterized protein</fullName>
    </submittedName>
</protein>
<accession>A0A2T2N3H1</accession>
<feature type="region of interest" description="Disordered" evidence="1">
    <location>
        <begin position="82"/>
        <end position="111"/>
    </location>
</feature>
<gene>
    <name evidence="2" type="ORF">BS50DRAFT_230288</name>
</gene>
<sequence>MPGWAVMAVMAASHVRGRSTRGDWPARAPAFTAGGRTLVSKQAPRPSFCQRLHRRPSDTKAECALAIGLGRTVALHKRCHVRSGAAGAQGQRARPKEGRGSTQGQPDMGAAVIEWAPHGTRHETAWR</sequence>
<keyword evidence="3" id="KW-1185">Reference proteome</keyword>
<evidence type="ECO:0000313" key="3">
    <source>
        <dbReference type="Proteomes" id="UP000240883"/>
    </source>
</evidence>
<organism evidence="2 3">
    <name type="scientific">Corynespora cassiicola Philippines</name>
    <dbReference type="NCBI Taxonomy" id="1448308"/>
    <lineage>
        <taxon>Eukaryota</taxon>
        <taxon>Fungi</taxon>
        <taxon>Dikarya</taxon>
        <taxon>Ascomycota</taxon>
        <taxon>Pezizomycotina</taxon>
        <taxon>Dothideomycetes</taxon>
        <taxon>Pleosporomycetidae</taxon>
        <taxon>Pleosporales</taxon>
        <taxon>Corynesporascaceae</taxon>
        <taxon>Corynespora</taxon>
    </lineage>
</organism>
<dbReference type="Proteomes" id="UP000240883">
    <property type="component" value="Unassembled WGS sequence"/>
</dbReference>
<evidence type="ECO:0000313" key="2">
    <source>
        <dbReference type="EMBL" id="PSN59568.1"/>
    </source>
</evidence>